<dbReference type="EMBL" id="LT550437">
    <property type="protein sequence ID" value="SAL95648.1"/>
    <property type="molecule type" value="Genomic_DNA"/>
</dbReference>
<feature type="compositionally biased region" description="Polar residues" evidence="1">
    <location>
        <begin position="579"/>
        <end position="591"/>
    </location>
</feature>
<dbReference type="PANTHER" id="PTHR19321:SF41">
    <property type="entry name" value="FASCETTO-RELATED"/>
    <property type="match status" value="1"/>
</dbReference>
<name>A0A163LQY1_ABSGL</name>
<accession>A0A163LQY1</accession>
<dbReference type="GO" id="GO:0008017">
    <property type="term" value="F:microtubule binding"/>
    <property type="evidence" value="ECO:0007669"/>
    <property type="project" value="InterPro"/>
</dbReference>
<feature type="region of interest" description="Disordered" evidence="1">
    <location>
        <begin position="488"/>
        <end position="715"/>
    </location>
</feature>
<evidence type="ECO:0000256" key="1">
    <source>
        <dbReference type="SAM" id="MobiDB-lite"/>
    </source>
</evidence>
<dbReference type="GO" id="GO:0051256">
    <property type="term" value="P:mitotic spindle midzone assembly"/>
    <property type="evidence" value="ECO:0007669"/>
    <property type="project" value="TreeGrafter"/>
</dbReference>
<gene>
    <name evidence="2" type="primary">ABSGL_00989.1 scaffold 1128</name>
</gene>
<evidence type="ECO:0000313" key="2">
    <source>
        <dbReference type="EMBL" id="SAL95648.1"/>
    </source>
</evidence>
<evidence type="ECO:0000313" key="3">
    <source>
        <dbReference type="Proteomes" id="UP000078561"/>
    </source>
</evidence>
<dbReference type="InterPro" id="IPR007145">
    <property type="entry name" value="MAP65_Ase1_PRC1"/>
</dbReference>
<sequence>MERLQLKVSRLETLWSCLGTCVDSITIGDKLEHVLLELDKVLEYEEWRKQILVANIEDIMASIEYGCQILGISLDSLLTSSIVNEDMAGIDGYQDWEFYSTLCVMAPSMERKKTLTLLNNRLANEIRQRQAHVKEWVSTIGLLCHDLDLDPPIDLLRNYDDDLCWATVQKTTNKVQFEQLVHTIHYYWSVLDEPINVDDPIDIALHNLCDSVTITPDRSFDMNQPPSSGNDQLANHDFLYYQHPLPYPLSLRTDLLTSLKAKAHDLAHLYNTRLDEFNHYVNSIQTLWEELNVPDGKRCTIYHSLKKDNLVKLQANFDAMKTIVQTMTDEYIDTIRDELVQLWDDCLLTQTERDEFLASLYREANTMDAVRSIMDKHIGYLKYIRTASQAVASIMKERKELIQKMIDFETSASDPKRLFQASFQLMEEERWRKTCFPNLLQLDDLLIKAVQELEWISDKHFLVGNRRYLDILTDEIADRTSNQTFFGFLNTEPNHDRPVRSKSRPNSLYSSTQSVSISTSNTAKKSKTLAVPLSESPTQEIPPSSDVQPRRNSNAAMKRRSSPPNTNSTNTTDAPQPIPSTSTARRMQPSLSMRPRKLTDAKKRLSSQSIPTQQQQQPLIIPQQYKSKSYPVSRSKSTTTAIVKTKKSANNISAKANLDKTTLEDQRQDLSSPVATPPRSKASQIPVRASSTHRTPSSPPSSSRQQQQQLTVQCA</sequence>
<dbReference type="OrthoDB" id="642895at2759"/>
<organism evidence="2">
    <name type="scientific">Absidia glauca</name>
    <name type="common">Pin mould</name>
    <dbReference type="NCBI Taxonomy" id="4829"/>
    <lineage>
        <taxon>Eukaryota</taxon>
        <taxon>Fungi</taxon>
        <taxon>Fungi incertae sedis</taxon>
        <taxon>Mucoromycota</taxon>
        <taxon>Mucoromycotina</taxon>
        <taxon>Mucoromycetes</taxon>
        <taxon>Mucorales</taxon>
        <taxon>Cunninghamellaceae</taxon>
        <taxon>Absidia</taxon>
    </lineage>
</organism>
<dbReference type="Proteomes" id="UP000078561">
    <property type="component" value="Unassembled WGS sequence"/>
</dbReference>
<keyword evidence="3" id="KW-1185">Reference proteome</keyword>
<dbReference type="STRING" id="4829.A0A163LQY1"/>
<protein>
    <submittedName>
        <fullName evidence="2">Uncharacterized protein</fullName>
    </submittedName>
</protein>
<feature type="compositionally biased region" description="Polar residues" evidence="1">
    <location>
        <begin position="535"/>
        <end position="555"/>
    </location>
</feature>
<feature type="compositionally biased region" description="Polar residues" evidence="1">
    <location>
        <begin position="625"/>
        <end position="654"/>
    </location>
</feature>
<feature type="compositionally biased region" description="Low complexity" evidence="1">
    <location>
        <begin position="507"/>
        <end position="522"/>
    </location>
</feature>
<dbReference type="Pfam" id="PF03999">
    <property type="entry name" value="MAP65_ASE1"/>
    <property type="match status" value="1"/>
</dbReference>
<dbReference type="OMA" id="REANTMD"/>
<feature type="compositionally biased region" description="Low complexity" evidence="1">
    <location>
        <begin position="562"/>
        <end position="572"/>
    </location>
</feature>
<dbReference type="GO" id="GO:1990023">
    <property type="term" value="C:mitotic spindle midzone"/>
    <property type="evidence" value="ECO:0007669"/>
    <property type="project" value="TreeGrafter"/>
</dbReference>
<proteinExistence type="predicted"/>
<dbReference type="Gene3D" id="1.20.58.1520">
    <property type="match status" value="1"/>
</dbReference>
<dbReference type="GO" id="GO:0005737">
    <property type="term" value="C:cytoplasm"/>
    <property type="evidence" value="ECO:0007669"/>
    <property type="project" value="TreeGrafter"/>
</dbReference>
<feature type="compositionally biased region" description="Low complexity" evidence="1">
    <location>
        <begin position="690"/>
        <end position="709"/>
    </location>
</feature>
<dbReference type="PANTHER" id="PTHR19321">
    <property type="entry name" value="PROTEIN REGULATOR OF CYTOKINESIS 1 PRC1-RELATED"/>
    <property type="match status" value="1"/>
</dbReference>
<dbReference type="InParanoid" id="A0A163LQY1"/>
<reference evidence="2" key="1">
    <citation type="submission" date="2016-04" db="EMBL/GenBank/DDBJ databases">
        <authorList>
            <person name="Evans L.H."/>
            <person name="Alamgir A."/>
            <person name="Owens N."/>
            <person name="Weber N.D."/>
            <person name="Virtaneva K."/>
            <person name="Barbian K."/>
            <person name="Babar A."/>
            <person name="Rosenke K."/>
        </authorList>
    </citation>
    <scope>NUCLEOTIDE SEQUENCE [LARGE SCALE GENOMIC DNA]</scope>
    <source>
        <strain evidence="2">CBS 101.48</strain>
    </source>
</reference>
<feature type="compositionally biased region" description="Basic and acidic residues" evidence="1">
    <location>
        <begin position="657"/>
        <end position="668"/>
    </location>
</feature>
<feature type="compositionally biased region" description="Low complexity" evidence="1">
    <location>
        <begin position="606"/>
        <end position="624"/>
    </location>
</feature>
<dbReference type="AlphaFoldDB" id="A0A163LQY1"/>